<evidence type="ECO:0000313" key="2">
    <source>
        <dbReference type="Proteomes" id="UP001228044"/>
    </source>
</evidence>
<protein>
    <recommendedName>
        <fullName evidence="3">Alpha/beta hydrolase family protein</fullName>
    </recommendedName>
</protein>
<dbReference type="Proteomes" id="UP001228044">
    <property type="component" value="Unassembled WGS sequence"/>
</dbReference>
<gene>
    <name evidence="1" type="ORF">QWJ38_15635</name>
</gene>
<reference evidence="1 2" key="1">
    <citation type="submission" date="2023-06" db="EMBL/GenBank/DDBJ databases">
        <title>Pelomonas sp. PFR6 16S ribosomal RNA gene Genome sequencing and assembly.</title>
        <authorList>
            <person name="Woo H."/>
        </authorList>
    </citation>
    <scope>NUCLEOTIDE SEQUENCE [LARGE SCALE GENOMIC DNA]</scope>
    <source>
        <strain evidence="1 2">PFR6</strain>
    </source>
</reference>
<proteinExistence type="predicted"/>
<comment type="caution">
    <text evidence="1">The sequence shown here is derived from an EMBL/GenBank/DDBJ whole genome shotgun (WGS) entry which is preliminary data.</text>
</comment>
<accession>A0ABT8DTV6</accession>
<dbReference type="SUPFAM" id="SSF53474">
    <property type="entry name" value="alpha/beta-Hydrolases"/>
    <property type="match status" value="1"/>
</dbReference>
<dbReference type="Gene3D" id="3.40.50.1820">
    <property type="entry name" value="alpha/beta hydrolase"/>
    <property type="match status" value="1"/>
</dbReference>
<keyword evidence="2" id="KW-1185">Reference proteome</keyword>
<organism evidence="1 2">
    <name type="scientific">Roseateles violae</name>
    <dbReference type="NCBI Taxonomy" id="3058042"/>
    <lineage>
        <taxon>Bacteria</taxon>
        <taxon>Pseudomonadati</taxon>
        <taxon>Pseudomonadota</taxon>
        <taxon>Betaproteobacteria</taxon>
        <taxon>Burkholderiales</taxon>
        <taxon>Sphaerotilaceae</taxon>
        <taxon>Roseateles</taxon>
    </lineage>
</organism>
<evidence type="ECO:0000313" key="1">
    <source>
        <dbReference type="EMBL" id="MDN3921725.1"/>
    </source>
</evidence>
<dbReference type="EMBL" id="JAUHHC010000004">
    <property type="protein sequence ID" value="MDN3921725.1"/>
    <property type="molecule type" value="Genomic_DNA"/>
</dbReference>
<sequence length="182" mass="19762">MDALFPLASLPTQISGRNRIWRRVVIDAIRKDPAWQGGNYQQQPPSLTTASEMLMFMSSNSPLRQQQMPTVAASDAAIDAAVAAAYKSMDANDFLYQLESSRDYDPAPGLARIKAPLLALNTADDLINPPELQILEDGIKKVAKGRAIVLPLSPATRGHGSHTLASLWQDELAKLLAQTAAR</sequence>
<name>A0ABT8DTV6_9BURK</name>
<dbReference type="InterPro" id="IPR029058">
    <property type="entry name" value="AB_hydrolase_fold"/>
</dbReference>
<evidence type="ECO:0008006" key="3">
    <source>
        <dbReference type="Google" id="ProtNLM"/>
    </source>
</evidence>